<proteinExistence type="predicted"/>
<organism evidence="4 5">
    <name type="scientific">Paenibacillus cookii</name>
    <dbReference type="NCBI Taxonomy" id="157839"/>
    <lineage>
        <taxon>Bacteria</taxon>
        <taxon>Bacillati</taxon>
        <taxon>Bacillota</taxon>
        <taxon>Bacilli</taxon>
        <taxon>Bacillales</taxon>
        <taxon>Paenibacillaceae</taxon>
        <taxon>Paenibacillus</taxon>
    </lineage>
</organism>
<sequence length="388" mass="44186">MRICFVTHKVLKGDGQGRVNYEVIVKALKEGHQVIVISSELSEDLQNHSSVEWIKIQIPKLPTVLLRYQLFAIVSAFSIWLRKNSIDLIVANGFITYARSDINCVHFVHSAWVKSSYHPIRQQKDIRTMYQFVYNRLNSMLERFALKRSRYIIAVSEQVKQELVLDAKMTEHRISVIHNGVDIGEFYPRQMNRNDYGLDEDTIYALFAGDLNSGTKNLDNVLHAVHDVEGVHLLVLGNAERSRYPKIAEQLGIGHRVHFLGYRKDVADIMSLADLFIFPSRYESFSLVILEAMASGLPVIMSNRCGVAELISDGAAVIIDDPEDREGLVRVLKELVTDPERLNAMALQARDIAVKNHWGVMADKYMNIFNQIVNPLSVVNKVRREALK</sequence>
<dbReference type="InterPro" id="IPR001296">
    <property type="entry name" value="Glyco_trans_1"/>
</dbReference>
<dbReference type="Gene3D" id="3.40.50.2000">
    <property type="entry name" value="Glycogen Phosphorylase B"/>
    <property type="match status" value="2"/>
</dbReference>
<comment type="caution">
    <text evidence="4">The sequence shown here is derived from an EMBL/GenBank/DDBJ whole genome shotgun (WGS) entry which is preliminary data.</text>
</comment>
<dbReference type="Proteomes" id="UP000680638">
    <property type="component" value="Unassembled WGS sequence"/>
</dbReference>
<name>A0ABQ4LYN3_9BACL</name>
<gene>
    <name evidence="4" type="ORF">J21TS3_32030</name>
</gene>
<dbReference type="Pfam" id="PF13439">
    <property type="entry name" value="Glyco_transf_4"/>
    <property type="match status" value="1"/>
</dbReference>
<dbReference type="PANTHER" id="PTHR46401:SF2">
    <property type="entry name" value="GLYCOSYLTRANSFERASE WBBK-RELATED"/>
    <property type="match status" value="1"/>
</dbReference>
<dbReference type="SUPFAM" id="SSF53756">
    <property type="entry name" value="UDP-Glycosyltransferase/glycogen phosphorylase"/>
    <property type="match status" value="1"/>
</dbReference>
<feature type="domain" description="Glycosyl transferase family 1" evidence="2">
    <location>
        <begin position="190"/>
        <end position="350"/>
    </location>
</feature>
<keyword evidence="5" id="KW-1185">Reference proteome</keyword>
<dbReference type="EMBL" id="BORW01000017">
    <property type="protein sequence ID" value="GIO68382.1"/>
    <property type="molecule type" value="Genomic_DNA"/>
</dbReference>
<dbReference type="PANTHER" id="PTHR46401">
    <property type="entry name" value="GLYCOSYLTRANSFERASE WBBK-RELATED"/>
    <property type="match status" value="1"/>
</dbReference>
<dbReference type="CDD" id="cd03801">
    <property type="entry name" value="GT4_PimA-like"/>
    <property type="match status" value="1"/>
</dbReference>
<dbReference type="InterPro" id="IPR028098">
    <property type="entry name" value="Glyco_trans_4-like_N"/>
</dbReference>
<dbReference type="GO" id="GO:0016740">
    <property type="term" value="F:transferase activity"/>
    <property type="evidence" value="ECO:0007669"/>
    <property type="project" value="UniProtKB-KW"/>
</dbReference>
<evidence type="ECO:0000313" key="4">
    <source>
        <dbReference type="EMBL" id="GIO68382.1"/>
    </source>
</evidence>
<evidence type="ECO:0000259" key="2">
    <source>
        <dbReference type="Pfam" id="PF00534"/>
    </source>
</evidence>
<keyword evidence="1 4" id="KW-0808">Transferase</keyword>
<evidence type="ECO:0000256" key="1">
    <source>
        <dbReference type="ARBA" id="ARBA00022679"/>
    </source>
</evidence>
<feature type="domain" description="Glycosyltransferase subfamily 4-like N-terminal" evidence="3">
    <location>
        <begin position="14"/>
        <end position="183"/>
    </location>
</feature>
<dbReference type="Pfam" id="PF00534">
    <property type="entry name" value="Glycos_transf_1"/>
    <property type="match status" value="1"/>
</dbReference>
<protein>
    <submittedName>
        <fullName evidence="4">Glycosyl transferase</fullName>
    </submittedName>
</protein>
<evidence type="ECO:0000259" key="3">
    <source>
        <dbReference type="Pfam" id="PF13439"/>
    </source>
</evidence>
<reference evidence="4 5" key="1">
    <citation type="submission" date="2021-03" db="EMBL/GenBank/DDBJ databases">
        <title>Antimicrobial resistance genes in bacteria isolated from Japanese honey, and their potential for conferring macrolide and lincosamide resistance in the American foulbrood pathogen Paenibacillus larvae.</title>
        <authorList>
            <person name="Okamoto M."/>
            <person name="Kumagai M."/>
            <person name="Kanamori H."/>
            <person name="Takamatsu D."/>
        </authorList>
    </citation>
    <scope>NUCLEOTIDE SEQUENCE [LARGE SCALE GENOMIC DNA]</scope>
    <source>
        <strain evidence="4 5">J21TS3</strain>
    </source>
</reference>
<evidence type="ECO:0000313" key="5">
    <source>
        <dbReference type="Proteomes" id="UP000680638"/>
    </source>
</evidence>
<dbReference type="RefSeq" id="WP_212950838.1">
    <property type="nucleotide sequence ID" value="NZ_BORW01000017.1"/>
</dbReference>
<accession>A0ABQ4LYN3</accession>